<dbReference type="AlphaFoldDB" id="A0A139GWY6"/>
<evidence type="ECO:0000313" key="2">
    <source>
        <dbReference type="Proteomes" id="UP000070133"/>
    </source>
</evidence>
<gene>
    <name evidence="1" type="ORF">AC578_3858</name>
</gene>
<dbReference type="Proteomes" id="UP000070133">
    <property type="component" value="Unassembled WGS sequence"/>
</dbReference>
<keyword evidence="2" id="KW-1185">Reference proteome</keyword>
<dbReference type="EMBL" id="LFZN01000265">
    <property type="protein sequence ID" value="KXS94713.1"/>
    <property type="molecule type" value="Genomic_DNA"/>
</dbReference>
<reference evidence="1 2" key="1">
    <citation type="submission" date="2015-07" db="EMBL/GenBank/DDBJ databases">
        <title>Comparative genomics of the Sigatoka disease complex on banana suggests a link between parallel evolutionary changes in Pseudocercospora fijiensis and Pseudocercospora eumusae and increased virulence on the banana host.</title>
        <authorList>
            <person name="Chang T.-C."/>
            <person name="Salvucci A."/>
            <person name="Crous P.W."/>
            <person name="Stergiopoulos I."/>
        </authorList>
    </citation>
    <scope>NUCLEOTIDE SEQUENCE [LARGE SCALE GENOMIC DNA]</scope>
    <source>
        <strain evidence="1 2">CBS 114824</strain>
    </source>
</reference>
<comment type="caution">
    <text evidence="1">The sequence shown here is derived from an EMBL/GenBank/DDBJ whole genome shotgun (WGS) entry which is preliminary data.</text>
</comment>
<accession>A0A139GWY6</accession>
<sequence length="146" mass="16165">MLRVLHDASSWRLSVLVPHPAYREPTAACITALKACTCDWQRVRTSTSTRPSEFKTPFSPRRTPLYILAALIARSGLDALANDPRELATHILHADTEHVGNSVADITNDKIPTWHKESVRLKPLAASIHMASNIIVLEGLQVLRAI</sequence>
<evidence type="ECO:0000313" key="1">
    <source>
        <dbReference type="EMBL" id="KXS94713.1"/>
    </source>
</evidence>
<protein>
    <submittedName>
        <fullName evidence="1">Uncharacterized protein</fullName>
    </submittedName>
</protein>
<organism evidence="1 2">
    <name type="scientific">Pseudocercospora eumusae</name>
    <dbReference type="NCBI Taxonomy" id="321146"/>
    <lineage>
        <taxon>Eukaryota</taxon>
        <taxon>Fungi</taxon>
        <taxon>Dikarya</taxon>
        <taxon>Ascomycota</taxon>
        <taxon>Pezizomycotina</taxon>
        <taxon>Dothideomycetes</taxon>
        <taxon>Dothideomycetidae</taxon>
        <taxon>Mycosphaerellales</taxon>
        <taxon>Mycosphaerellaceae</taxon>
        <taxon>Pseudocercospora</taxon>
    </lineage>
</organism>
<name>A0A139GWY6_9PEZI</name>
<proteinExistence type="predicted"/>